<dbReference type="AlphaFoldDB" id="A0A1E3I797"/>
<protein>
    <submittedName>
        <fullName evidence="2">Uncharacterized protein</fullName>
    </submittedName>
</protein>
<sequence length="368" mass="41423">MSFTQRLSRPLPVSARLADDDDGIVKAMRPVRVTQKQLDRVNLSTDALVKEAQEAKTVNSVVARSKSKTCNVQSNSVEQSSAREDLDSDEEEDDDDEDRDTRSEGRQEGTEDGDEQDDDEQDGQESNQGQLDRLGRDGEGNDGDDDEPHSVRRAYKARQDDRREKNGLDPKEMNFPGFSRVHRRPSQMNQFEDKHQVSCYVFIASAHRQDERVQEIVRSQVAAAFLRAQKSVRPFPFLGEFASILEGNKMARGDWASGAPLETMPSNSNVETRRVHIQKTLAKQCNQRYTGFSTQCLRKGLPSSISWTCLEKHGVEVVTGSVGVDLLRGFDSGGKRIKVSKEQCRAVWDEMDKGLNKLKMKDAAIREN</sequence>
<comment type="caution">
    <text evidence="2">The sequence shown here is derived from an EMBL/GenBank/DDBJ whole genome shotgun (WGS) entry which is preliminary data.</text>
</comment>
<name>A0A1E3I797_9TREE</name>
<dbReference type="EMBL" id="AWGJ01000001">
    <property type="protein sequence ID" value="ODN84452.1"/>
    <property type="molecule type" value="Genomic_DNA"/>
</dbReference>
<proteinExistence type="predicted"/>
<evidence type="ECO:0000313" key="3">
    <source>
        <dbReference type="Proteomes" id="UP000094065"/>
    </source>
</evidence>
<organism evidence="2 3">
    <name type="scientific">Cryptococcus amylolentus CBS 6039</name>
    <dbReference type="NCBI Taxonomy" id="1295533"/>
    <lineage>
        <taxon>Eukaryota</taxon>
        <taxon>Fungi</taxon>
        <taxon>Dikarya</taxon>
        <taxon>Basidiomycota</taxon>
        <taxon>Agaricomycotina</taxon>
        <taxon>Tremellomycetes</taxon>
        <taxon>Tremellales</taxon>
        <taxon>Cryptococcaceae</taxon>
        <taxon>Cryptococcus</taxon>
    </lineage>
</organism>
<accession>A0A1E3I797</accession>
<dbReference type="Proteomes" id="UP000094065">
    <property type="component" value="Unassembled WGS sequence"/>
</dbReference>
<dbReference type="GeneID" id="30151710"/>
<evidence type="ECO:0000256" key="1">
    <source>
        <dbReference type="SAM" id="MobiDB-lite"/>
    </source>
</evidence>
<feature type="compositionally biased region" description="Basic and acidic residues" evidence="1">
    <location>
        <begin position="99"/>
        <end position="109"/>
    </location>
</feature>
<feature type="region of interest" description="Disordered" evidence="1">
    <location>
        <begin position="54"/>
        <end position="180"/>
    </location>
</feature>
<dbReference type="RefSeq" id="XP_018998255.1">
    <property type="nucleotide sequence ID" value="XM_019133550.1"/>
</dbReference>
<gene>
    <name evidence="2" type="ORF">L202_00401</name>
</gene>
<reference evidence="2 3" key="1">
    <citation type="submission" date="2016-06" db="EMBL/GenBank/DDBJ databases">
        <title>Evolution of pathogenesis and genome organization in the Tremellales.</title>
        <authorList>
            <person name="Cuomo C."/>
            <person name="Litvintseva A."/>
            <person name="Heitman J."/>
            <person name="Chen Y."/>
            <person name="Sun S."/>
            <person name="Springer D."/>
            <person name="Dromer F."/>
            <person name="Young S."/>
            <person name="Zeng Q."/>
            <person name="Chapman S."/>
            <person name="Gujja S."/>
            <person name="Saif S."/>
            <person name="Birren B."/>
        </authorList>
    </citation>
    <scope>NUCLEOTIDE SEQUENCE [LARGE SCALE GENOMIC DNA]</scope>
    <source>
        <strain evidence="2 3">CBS 6039</strain>
    </source>
</reference>
<feature type="compositionally biased region" description="Polar residues" evidence="1">
    <location>
        <begin position="56"/>
        <end position="79"/>
    </location>
</feature>
<keyword evidence="3" id="KW-1185">Reference proteome</keyword>
<evidence type="ECO:0000313" key="2">
    <source>
        <dbReference type="EMBL" id="ODN84452.1"/>
    </source>
</evidence>
<feature type="compositionally biased region" description="Acidic residues" evidence="1">
    <location>
        <begin position="110"/>
        <end position="123"/>
    </location>
</feature>
<dbReference type="OrthoDB" id="10507420at2759"/>
<feature type="compositionally biased region" description="Basic and acidic residues" evidence="1">
    <location>
        <begin position="157"/>
        <end position="172"/>
    </location>
</feature>
<feature type="compositionally biased region" description="Acidic residues" evidence="1">
    <location>
        <begin position="86"/>
        <end position="98"/>
    </location>
</feature>